<keyword evidence="4" id="KW-1185">Reference proteome</keyword>
<evidence type="ECO:0000259" key="2">
    <source>
        <dbReference type="Pfam" id="PF13505"/>
    </source>
</evidence>
<dbReference type="EMBL" id="JAUOEK010000172">
    <property type="protein sequence ID" value="MDO5971749.1"/>
    <property type="molecule type" value="Genomic_DNA"/>
</dbReference>
<reference evidence="3" key="1">
    <citation type="submission" date="2023-07" db="EMBL/GenBank/DDBJ databases">
        <title>Two novel species in the genus Flavivirga.</title>
        <authorList>
            <person name="Kwon K."/>
        </authorList>
    </citation>
    <scope>NUCLEOTIDE SEQUENCE</scope>
    <source>
        <strain evidence="3">KCTC 52353</strain>
    </source>
</reference>
<dbReference type="InterPro" id="IPR011250">
    <property type="entry name" value="OMP/PagP_B-barrel"/>
</dbReference>
<accession>A0ABT8WF18</accession>
<dbReference type="InterPro" id="IPR027385">
    <property type="entry name" value="Beta-barrel_OMP"/>
</dbReference>
<organism evidence="3 4">
    <name type="scientific">Flavivirga aquimarina</name>
    <dbReference type="NCBI Taxonomy" id="2027862"/>
    <lineage>
        <taxon>Bacteria</taxon>
        <taxon>Pseudomonadati</taxon>
        <taxon>Bacteroidota</taxon>
        <taxon>Flavobacteriia</taxon>
        <taxon>Flavobacteriales</taxon>
        <taxon>Flavobacteriaceae</taxon>
        <taxon>Flavivirga</taxon>
    </lineage>
</organism>
<dbReference type="Proteomes" id="UP001176883">
    <property type="component" value="Unassembled WGS sequence"/>
</dbReference>
<dbReference type="RefSeq" id="WP_303279460.1">
    <property type="nucleotide sequence ID" value="NZ_JAUOEK010000172.1"/>
</dbReference>
<evidence type="ECO:0000313" key="3">
    <source>
        <dbReference type="EMBL" id="MDO5971749.1"/>
    </source>
</evidence>
<feature type="domain" description="Outer membrane protein beta-barrel" evidence="2">
    <location>
        <begin position="5"/>
        <end position="187"/>
    </location>
</feature>
<protein>
    <submittedName>
        <fullName evidence="3">Porin family protein</fullName>
    </submittedName>
</protein>
<evidence type="ECO:0000313" key="4">
    <source>
        <dbReference type="Proteomes" id="UP001176883"/>
    </source>
</evidence>
<dbReference type="Pfam" id="PF13505">
    <property type="entry name" value="OMP_b-brl"/>
    <property type="match status" value="1"/>
</dbReference>
<gene>
    <name evidence="3" type="ORF">Q4Q35_18255</name>
</gene>
<dbReference type="Gene3D" id="2.40.160.20">
    <property type="match status" value="1"/>
</dbReference>
<dbReference type="SUPFAM" id="SSF56925">
    <property type="entry name" value="OMPA-like"/>
    <property type="match status" value="1"/>
</dbReference>
<comment type="caution">
    <text evidence="3">The sequence shown here is derived from an EMBL/GenBank/DDBJ whole genome shotgun (WGS) entry which is preliminary data.</text>
</comment>
<name>A0ABT8WF18_9FLAO</name>
<proteinExistence type="predicted"/>
<keyword evidence="1" id="KW-0732">Signal</keyword>
<sequence length="189" mass="21194">MKNLFLTLVLTIVSTMVFSQITIKPGVRAGVNFASITNSNSNDKTDFYIGAFAKIKFARFYALQPELNYTRQGTSKYFGYDDIELQYLSLGVVNKFSPFKDLGLHLIIGPAFNIKTGENFNNFSGELEGFDIVFLGGIGYDLPFGLSIEGRYNIGLVDIFGNNINNEEPLDELFLNKVFQIGLSYQFDL</sequence>
<evidence type="ECO:0000256" key="1">
    <source>
        <dbReference type="ARBA" id="ARBA00022729"/>
    </source>
</evidence>